<feature type="repeat" description="Pumilio" evidence="3">
    <location>
        <begin position="662"/>
        <end position="701"/>
    </location>
</feature>
<evidence type="ECO:0000256" key="2">
    <source>
        <dbReference type="ARBA" id="ARBA00024893"/>
    </source>
</evidence>
<sequence>MDAATRVLARNMSARGGIALGNGNGSGDPDRPVKPWPLSIWNNTSTTASSSPLTFGFGSAHRDSSRPREHASFDLQDGKTGSGSLVPDSETEWRPTRPAWPEPATSTNRSSGASPTRKPSVVQAQPSQPYSEPSPSSFFTAPRPSLVGSSALSNPPQPLLDPTSTNFTSSRQVDALTTSFANFGFSQPDISQQRPDTASLHSPNDVAAPEYFASSSGAPSRNGSLPPSRHGAEPAQYSQPGDAYARFSQAAPRQASSFSYANGRSFQERSASIQSESFYTLSRLAVEQEQEARLPHRQSLSTNAFAPNYTHSAADFQVARESYSDAQPAARTDVATYSNGAYTPDSYPNGQGSDPNVQFQNFQFDTRSAPNGTGVRQSPFYSHINTPPVYDRLNPYTSEQTLSHPNNLALIQNKLAGYQIQQERRNYIPHNQFHQQPFQHMIPSAQLRHPYPYHFSSHNTMPISAIPPHMAMATISPMMPAPHPPRGPREQQMSDGPTVLSLKLAEFRRDVKITTKHWELSDLYQDVVEFAGDQHGSRFIQQRLETANSEVKEKIFRELEPNSIQLMQDVFGNYVIQKFFEHGDQTQKKILADKMKGRISALSNQMYACRVIQKALEHVLVHQQAAIAKELEKNVLKNIKDQNGNHVIQKVIDLVPMEHLHNIVESCKGHIGGLALNSYGCRVVQRLLEKVPEPQRRFLLTELHAEGGKLIIDSYGNYVTQHVIEHGLPEDRAKVVSLVTANFRTYSMHKFASNVVERCLVCGNDEQRRMLVDALITKKKPGENNVLDLLKDGYGNYVIQKLLETLRREDYNVLVTAVKPELEKANKLIASRHAGAVEKKMYRFDRVDSPTMPREASESNEVPPTPALSSSAQSPQSSSAPSTNTSTAGDHVHSSTPTPKETTLPVNGVSIEETTL</sequence>
<dbReference type="OrthoDB" id="668540at2759"/>
<dbReference type="PANTHER" id="PTHR12537">
    <property type="entry name" value="RNA BINDING PROTEIN PUMILIO-RELATED"/>
    <property type="match status" value="1"/>
</dbReference>
<reference evidence="6" key="1">
    <citation type="journal article" date="2020" name="Stud. Mycol.">
        <title>101 Dothideomycetes genomes: a test case for predicting lifestyles and emergence of pathogens.</title>
        <authorList>
            <person name="Haridas S."/>
            <person name="Albert R."/>
            <person name="Binder M."/>
            <person name="Bloem J."/>
            <person name="Labutti K."/>
            <person name="Salamov A."/>
            <person name="Andreopoulos B."/>
            <person name="Baker S."/>
            <person name="Barry K."/>
            <person name="Bills G."/>
            <person name="Bluhm B."/>
            <person name="Cannon C."/>
            <person name="Castanera R."/>
            <person name="Culley D."/>
            <person name="Daum C."/>
            <person name="Ezra D."/>
            <person name="Gonzalez J."/>
            <person name="Henrissat B."/>
            <person name="Kuo A."/>
            <person name="Liang C."/>
            <person name="Lipzen A."/>
            <person name="Lutzoni F."/>
            <person name="Magnuson J."/>
            <person name="Mondo S."/>
            <person name="Nolan M."/>
            <person name="Ohm R."/>
            <person name="Pangilinan J."/>
            <person name="Park H.-J."/>
            <person name="Ramirez L."/>
            <person name="Alfaro M."/>
            <person name="Sun H."/>
            <person name="Tritt A."/>
            <person name="Yoshinaga Y."/>
            <person name="Zwiers L.-H."/>
            <person name="Turgeon B."/>
            <person name="Goodwin S."/>
            <person name="Spatafora J."/>
            <person name="Crous P."/>
            <person name="Grigoriev I."/>
        </authorList>
    </citation>
    <scope>NUCLEOTIDE SEQUENCE</scope>
    <source>
        <strain evidence="6">HMLAC05119</strain>
    </source>
</reference>
<feature type="repeat" description="Pumilio" evidence="3">
    <location>
        <begin position="774"/>
        <end position="816"/>
    </location>
</feature>
<dbReference type="InterPro" id="IPR001313">
    <property type="entry name" value="Pumilio_RNA-bd_rpt"/>
</dbReference>
<feature type="repeat" description="Pumilio" evidence="3">
    <location>
        <begin position="522"/>
        <end position="557"/>
    </location>
</feature>
<evidence type="ECO:0000256" key="1">
    <source>
        <dbReference type="ARBA" id="ARBA00022737"/>
    </source>
</evidence>
<feature type="compositionally biased region" description="Basic and acidic residues" evidence="4">
    <location>
        <begin position="60"/>
        <end position="72"/>
    </location>
</feature>
<dbReference type="AlphaFoldDB" id="A0A6A5QQZ5"/>
<feature type="compositionally biased region" description="Polar residues" evidence="4">
    <location>
        <begin position="213"/>
        <end position="225"/>
    </location>
</feature>
<dbReference type="EMBL" id="ML979134">
    <property type="protein sequence ID" value="KAF1917823.1"/>
    <property type="molecule type" value="Genomic_DNA"/>
</dbReference>
<feature type="compositionally biased region" description="Polar residues" evidence="4">
    <location>
        <begin position="894"/>
        <end position="905"/>
    </location>
</feature>
<dbReference type="InterPro" id="IPR033712">
    <property type="entry name" value="Pumilio_RNA-bd"/>
</dbReference>
<dbReference type="Gene3D" id="1.25.10.10">
    <property type="entry name" value="Leucine-rich Repeat Variant"/>
    <property type="match status" value="1"/>
</dbReference>
<name>A0A6A5QQZ5_AMPQU</name>
<feature type="compositionally biased region" description="Polar residues" evidence="4">
    <location>
        <begin position="40"/>
        <end position="53"/>
    </location>
</feature>
<feature type="region of interest" description="Disordered" evidence="4">
    <location>
        <begin position="1"/>
        <end position="167"/>
    </location>
</feature>
<proteinExistence type="predicted"/>
<keyword evidence="7" id="KW-1185">Reference proteome</keyword>
<dbReference type="CDD" id="cd07920">
    <property type="entry name" value="Pumilio"/>
    <property type="match status" value="1"/>
</dbReference>
<dbReference type="InterPro" id="IPR033133">
    <property type="entry name" value="PUM-HD"/>
</dbReference>
<evidence type="ECO:0000259" key="5">
    <source>
        <dbReference type="PROSITE" id="PS50303"/>
    </source>
</evidence>
<dbReference type="SUPFAM" id="SSF48371">
    <property type="entry name" value="ARM repeat"/>
    <property type="match status" value="1"/>
</dbReference>
<evidence type="ECO:0000256" key="4">
    <source>
        <dbReference type="SAM" id="MobiDB-lite"/>
    </source>
</evidence>
<feature type="compositionally biased region" description="Polar residues" evidence="4">
    <location>
        <begin position="104"/>
        <end position="114"/>
    </location>
</feature>
<accession>A0A6A5QQZ5</accession>
<dbReference type="GO" id="GO:0005737">
    <property type="term" value="C:cytoplasm"/>
    <property type="evidence" value="ECO:0007669"/>
    <property type="project" value="TreeGrafter"/>
</dbReference>
<dbReference type="Pfam" id="PF00806">
    <property type="entry name" value="PUF"/>
    <property type="match status" value="8"/>
</dbReference>
<keyword evidence="1" id="KW-0677">Repeat</keyword>
<protein>
    <submittedName>
        <fullName evidence="6">Armadillo-type protein</fullName>
    </submittedName>
</protein>
<feature type="compositionally biased region" description="Low complexity" evidence="4">
    <location>
        <begin position="123"/>
        <end position="137"/>
    </location>
</feature>
<organism evidence="6 7">
    <name type="scientific">Ampelomyces quisqualis</name>
    <name type="common">Powdery mildew agent</name>
    <dbReference type="NCBI Taxonomy" id="50730"/>
    <lineage>
        <taxon>Eukaryota</taxon>
        <taxon>Fungi</taxon>
        <taxon>Dikarya</taxon>
        <taxon>Ascomycota</taxon>
        <taxon>Pezizomycotina</taxon>
        <taxon>Dothideomycetes</taxon>
        <taxon>Pleosporomycetidae</taxon>
        <taxon>Pleosporales</taxon>
        <taxon>Pleosporineae</taxon>
        <taxon>Phaeosphaeriaceae</taxon>
        <taxon>Ampelomyces</taxon>
    </lineage>
</organism>
<feature type="compositionally biased region" description="Polar residues" evidence="4">
    <location>
        <begin position="186"/>
        <end position="202"/>
    </location>
</feature>
<evidence type="ECO:0000313" key="6">
    <source>
        <dbReference type="EMBL" id="KAF1917823.1"/>
    </source>
</evidence>
<evidence type="ECO:0000256" key="3">
    <source>
        <dbReference type="PROSITE-ProRule" id="PRU00317"/>
    </source>
</evidence>
<feature type="domain" description="PUM-HD" evidence="5">
    <location>
        <begin position="499"/>
        <end position="842"/>
    </location>
</feature>
<feature type="compositionally biased region" description="Low complexity" evidence="4">
    <location>
        <begin position="867"/>
        <end position="888"/>
    </location>
</feature>
<feature type="region of interest" description="Disordered" evidence="4">
    <location>
        <begin position="186"/>
        <end position="239"/>
    </location>
</feature>
<dbReference type="PROSITE" id="PS50302">
    <property type="entry name" value="PUM"/>
    <property type="match status" value="7"/>
</dbReference>
<feature type="repeat" description="Pumilio" evidence="3">
    <location>
        <begin position="738"/>
        <end position="773"/>
    </location>
</feature>
<dbReference type="PANTHER" id="PTHR12537:SF12">
    <property type="entry name" value="MATERNAL PROTEIN PUMILIO"/>
    <property type="match status" value="1"/>
</dbReference>
<feature type="region of interest" description="Disordered" evidence="4">
    <location>
        <begin position="845"/>
        <end position="916"/>
    </location>
</feature>
<dbReference type="GO" id="GO:0000288">
    <property type="term" value="P:nuclear-transcribed mRNA catabolic process, deadenylation-dependent decay"/>
    <property type="evidence" value="ECO:0007669"/>
    <property type="project" value="TreeGrafter"/>
</dbReference>
<dbReference type="InterPro" id="IPR016024">
    <property type="entry name" value="ARM-type_fold"/>
</dbReference>
<dbReference type="SMART" id="SM00025">
    <property type="entry name" value="Pumilio"/>
    <property type="match status" value="8"/>
</dbReference>
<comment type="function">
    <text evidence="2">RNA-binding nucleolar protein required for pre-rRNA processing. Involved in production of 18S rRNA and assembly of small ribosomal subunit.</text>
</comment>
<gene>
    <name evidence="6" type="ORF">BDU57DRAFT_178030</name>
</gene>
<feature type="repeat" description="Pumilio" evidence="3">
    <location>
        <begin position="702"/>
        <end position="737"/>
    </location>
</feature>
<feature type="repeat" description="Pumilio" evidence="3">
    <location>
        <begin position="558"/>
        <end position="593"/>
    </location>
</feature>
<feature type="repeat" description="Pumilio" evidence="3">
    <location>
        <begin position="594"/>
        <end position="629"/>
    </location>
</feature>
<dbReference type="Proteomes" id="UP000800096">
    <property type="component" value="Unassembled WGS sequence"/>
</dbReference>
<dbReference type="PROSITE" id="PS50303">
    <property type="entry name" value="PUM_HD"/>
    <property type="match status" value="1"/>
</dbReference>
<dbReference type="InterPro" id="IPR011989">
    <property type="entry name" value="ARM-like"/>
</dbReference>
<evidence type="ECO:0000313" key="7">
    <source>
        <dbReference type="Proteomes" id="UP000800096"/>
    </source>
</evidence>
<dbReference type="GO" id="GO:0003730">
    <property type="term" value="F:mRNA 3'-UTR binding"/>
    <property type="evidence" value="ECO:0007669"/>
    <property type="project" value="TreeGrafter"/>
</dbReference>